<evidence type="ECO:0000313" key="1">
    <source>
        <dbReference type="EMBL" id="RJO61147.1"/>
    </source>
</evidence>
<dbReference type="InterPro" id="IPR010602">
    <property type="entry name" value="DUF1186"/>
</dbReference>
<protein>
    <submittedName>
        <fullName evidence="1">DUF1186 domain-containing protein</fullName>
    </submittedName>
</protein>
<name>A0A419DDL0_9BACT</name>
<evidence type="ECO:0000313" key="2">
    <source>
        <dbReference type="Proteomes" id="UP000285655"/>
    </source>
</evidence>
<dbReference type="SUPFAM" id="SSF48452">
    <property type="entry name" value="TPR-like"/>
    <property type="match status" value="1"/>
</dbReference>
<proteinExistence type="predicted"/>
<comment type="caution">
    <text evidence="1">The sequence shown here is derived from an EMBL/GenBank/DDBJ whole genome shotgun (WGS) entry which is preliminary data.</text>
</comment>
<dbReference type="InterPro" id="IPR011990">
    <property type="entry name" value="TPR-like_helical_dom_sf"/>
</dbReference>
<dbReference type="Gene3D" id="1.25.40.10">
    <property type="entry name" value="Tetratricopeptide repeat domain"/>
    <property type="match status" value="1"/>
</dbReference>
<organism evidence="1 2">
    <name type="scientific">candidate division WS5 bacterium</name>
    <dbReference type="NCBI Taxonomy" id="2093353"/>
    <lineage>
        <taxon>Bacteria</taxon>
        <taxon>candidate division WS5</taxon>
    </lineage>
</organism>
<gene>
    <name evidence="1" type="ORF">C4544_03590</name>
</gene>
<dbReference type="AlphaFoldDB" id="A0A419DDL0"/>
<dbReference type="EMBL" id="QZJW01000028">
    <property type="protein sequence ID" value="RJO61147.1"/>
    <property type="molecule type" value="Genomic_DNA"/>
</dbReference>
<dbReference type="Pfam" id="PF06685">
    <property type="entry name" value="DUF1186"/>
    <property type="match status" value="1"/>
</dbReference>
<reference evidence="1 2" key="1">
    <citation type="journal article" date="2017" name="ISME J.">
        <title>Energy and carbon metabolisms in a deep terrestrial subsurface fluid microbial community.</title>
        <authorList>
            <person name="Momper L."/>
            <person name="Jungbluth S.P."/>
            <person name="Lee M.D."/>
            <person name="Amend J.P."/>
        </authorList>
    </citation>
    <scope>NUCLEOTIDE SEQUENCE [LARGE SCALE GENOMIC DNA]</scope>
    <source>
        <strain evidence="1">SURF_29</strain>
    </source>
</reference>
<accession>A0A419DDL0</accession>
<sequence>MNLRIFKGYERFEDYYPTEAVKYALANKEEAIPELLEILEHTLRDVENLSKEESYLVHFPAIYILAYFRETRAYESIIKIASLPDEQIFCLLGDAVTDDFKNILASVCDGNIGPIKGIIENSSLDEYVRTEALESLLILLNHGVVSREQLVFYFKELFNGKLEVDYSCVWDTLPRCCSLIHPAGLKGDIEKAVSDGKVMEIIADLNFMNRQLKRSVKEVLDELKEDEDYSFISEEDVYSLEEWVGSFSCKEDDGDEYPFEDYKVEYEEMWGNGDEYEDEYDDMEEWETDAEFFDQEDWEGLVEYRRRKAEKYPDDPDCQWSLGEAYVLNKEYEKAICFLEGLHKKYPDDPNIQHSLLDALFAIGKDETAVKWIIKPNILRLDRDTLDYCYNFLKTKRKPRTVHELHLQLYCEGYPAFDDHQLMNLLLSDNRFTVTGSIDKSYDCFVSAIRKKQ</sequence>
<dbReference type="Proteomes" id="UP000285655">
    <property type="component" value="Unassembled WGS sequence"/>
</dbReference>